<feature type="repeat" description="ANK" evidence="3">
    <location>
        <begin position="28"/>
        <end position="57"/>
    </location>
</feature>
<dbReference type="InterPro" id="IPR036770">
    <property type="entry name" value="Ankyrin_rpt-contain_sf"/>
</dbReference>
<accession>A0AAT9GEA6</accession>
<proteinExistence type="predicted"/>
<keyword evidence="1" id="KW-0677">Repeat</keyword>
<reference evidence="4" key="1">
    <citation type="submission" date="2024-01" db="EMBL/GenBank/DDBJ databases">
        <title>Sequencing the genomes of a sandfly, Sergentomyia squamirostris, and its two endosymbionts.</title>
        <authorList>
            <person name="Itokawa K."/>
            <person name="Sanjoba C."/>
        </authorList>
    </citation>
    <scope>NUCLEOTIDE SEQUENCE</scope>
    <source>
        <strain evidence="4">WSSQ</strain>
    </source>
</reference>
<evidence type="ECO:0000256" key="3">
    <source>
        <dbReference type="PROSITE-ProRule" id="PRU00023"/>
    </source>
</evidence>
<dbReference type="PROSITE" id="PS50088">
    <property type="entry name" value="ANK_REPEAT"/>
    <property type="match status" value="2"/>
</dbReference>
<sequence>MVKLGKKEAFNKSLLEKSYKNIYERDEKGRTALHYAIDAKTVRLLVEKGVDVNAEDVGGHTALHLAVTEKRLETMRELIKSGGNVNAEEYGSKCTPLHLACMVGCDPKVVILWWLNSIFPKHQG</sequence>
<organism evidence="4">
    <name type="scientific">Wolbachia endosymbiont of Sergentomyia squamirostris</name>
    <dbReference type="NCBI Taxonomy" id="3113640"/>
    <lineage>
        <taxon>Bacteria</taxon>
        <taxon>Pseudomonadati</taxon>
        <taxon>Pseudomonadota</taxon>
        <taxon>Alphaproteobacteria</taxon>
        <taxon>Rickettsiales</taxon>
        <taxon>Anaplasmataceae</taxon>
        <taxon>Wolbachieae</taxon>
        <taxon>Wolbachia</taxon>
    </lineage>
</organism>
<name>A0AAT9GEA6_9RICK</name>
<evidence type="ECO:0000256" key="2">
    <source>
        <dbReference type="ARBA" id="ARBA00023043"/>
    </source>
</evidence>
<keyword evidence="2 3" id="KW-0040">ANK repeat</keyword>
<protein>
    <recommendedName>
        <fullName evidence="5">Ankyrin repeat domain protein</fullName>
    </recommendedName>
</protein>
<dbReference type="SMART" id="SM00248">
    <property type="entry name" value="ANK"/>
    <property type="match status" value="3"/>
</dbReference>
<feature type="repeat" description="ANK" evidence="3">
    <location>
        <begin position="58"/>
        <end position="90"/>
    </location>
</feature>
<dbReference type="PANTHER" id="PTHR24198">
    <property type="entry name" value="ANKYRIN REPEAT AND PROTEIN KINASE DOMAIN-CONTAINING PROTEIN"/>
    <property type="match status" value="1"/>
</dbReference>
<evidence type="ECO:0000256" key="1">
    <source>
        <dbReference type="ARBA" id="ARBA00022737"/>
    </source>
</evidence>
<evidence type="ECO:0008006" key="5">
    <source>
        <dbReference type="Google" id="ProtNLM"/>
    </source>
</evidence>
<dbReference type="PANTHER" id="PTHR24198:SF165">
    <property type="entry name" value="ANKYRIN REPEAT-CONTAINING PROTEIN-RELATED"/>
    <property type="match status" value="1"/>
</dbReference>
<dbReference type="Gene3D" id="1.25.40.20">
    <property type="entry name" value="Ankyrin repeat-containing domain"/>
    <property type="match status" value="2"/>
</dbReference>
<dbReference type="InterPro" id="IPR002110">
    <property type="entry name" value="Ankyrin_rpt"/>
</dbReference>
<dbReference type="EMBL" id="AP029172">
    <property type="protein sequence ID" value="BFD48198.1"/>
    <property type="molecule type" value="Genomic_DNA"/>
</dbReference>
<dbReference type="AlphaFoldDB" id="A0AAT9GEA6"/>
<dbReference type="SUPFAM" id="SSF48403">
    <property type="entry name" value="Ankyrin repeat"/>
    <property type="match status" value="1"/>
</dbReference>
<evidence type="ECO:0000313" key="4">
    <source>
        <dbReference type="EMBL" id="BFD48198.1"/>
    </source>
</evidence>
<dbReference type="Pfam" id="PF12796">
    <property type="entry name" value="Ank_2"/>
    <property type="match status" value="2"/>
</dbReference>
<gene>
    <name evidence="4" type="ORF">DMENIID0003_12720</name>
</gene>
<dbReference type="PROSITE" id="PS50297">
    <property type="entry name" value="ANK_REP_REGION"/>
    <property type="match status" value="1"/>
</dbReference>